<dbReference type="Gene3D" id="2.10.25.10">
    <property type="entry name" value="Laminin"/>
    <property type="match status" value="1"/>
</dbReference>
<reference evidence="6" key="1">
    <citation type="journal article" date="2015" name="Nat. Genet.">
        <title>The genome and transcriptome of the zoonotic hookworm Ancylostoma ceylanicum identify infection-specific gene families.</title>
        <authorList>
            <person name="Schwarz E.M."/>
            <person name="Hu Y."/>
            <person name="Antoshechkin I."/>
            <person name="Miller M.M."/>
            <person name="Sternberg P.W."/>
            <person name="Aroian R.V."/>
        </authorList>
    </citation>
    <scope>NUCLEOTIDE SEQUENCE</scope>
    <source>
        <strain evidence="6">HY135</strain>
    </source>
</reference>
<dbReference type="SUPFAM" id="SSF49854">
    <property type="entry name" value="Spermadhesin, CUB domain"/>
    <property type="match status" value="1"/>
</dbReference>
<organism evidence="5 6">
    <name type="scientific">Ancylostoma ceylanicum</name>
    <dbReference type="NCBI Taxonomy" id="53326"/>
    <lineage>
        <taxon>Eukaryota</taxon>
        <taxon>Metazoa</taxon>
        <taxon>Ecdysozoa</taxon>
        <taxon>Nematoda</taxon>
        <taxon>Chromadorea</taxon>
        <taxon>Rhabditida</taxon>
        <taxon>Rhabditina</taxon>
        <taxon>Rhabditomorpha</taxon>
        <taxon>Strongyloidea</taxon>
        <taxon>Ancylostomatidae</taxon>
        <taxon>Ancylostomatinae</taxon>
        <taxon>Ancylostoma</taxon>
    </lineage>
</organism>
<accession>A0A016RS43</accession>
<feature type="domain" description="CUB" evidence="4">
    <location>
        <begin position="160"/>
        <end position="277"/>
    </location>
</feature>
<keyword evidence="1" id="KW-1015">Disulfide bond</keyword>
<feature type="chain" id="PRO_5013175563" description="CUB domain-containing protein" evidence="3">
    <location>
        <begin position="16"/>
        <end position="311"/>
    </location>
</feature>
<dbReference type="InterPro" id="IPR035914">
    <property type="entry name" value="Sperma_CUB_dom_sf"/>
</dbReference>
<dbReference type="InterPro" id="IPR000742">
    <property type="entry name" value="EGF"/>
</dbReference>
<name>A0A016RS43_9BILA</name>
<evidence type="ECO:0000313" key="5">
    <source>
        <dbReference type="EMBL" id="EYB80937.1"/>
    </source>
</evidence>
<feature type="signal peptide" evidence="3">
    <location>
        <begin position="1"/>
        <end position="15"/>
    </location>
</feature>
<gene>
    <name evidence="5" type="primary">Acey_s0396.g670</name>
    <name evidence="5" type="ORF">Y032_0396g670</name>
</gene>
<dbReference type="PROSITE" id="PS01180">
    <property type="entry name" value="CUB"/>
    <property type="match status" value="1"/>
</dbReference>
<evidence type="ECO:0000313" key="6">
    <source>
        <dbReference type="Proteomes" id="UP000024635"/>
    </source>
</evidence>
<comment type="caution">
    <text evidence="5">The sequence shown here is derived from an EMBL/GenBank/DDBJ whole genome shotgun (WGS) entry which is preliminary data.</text>
</comment>
<dbReference type="Proteomes" id="UP000024635">
    <property type="component" value="Unassembled WGS sequence"/>
</dbReference>
<evidence type="ECO:0000259" key="4">
    <source>
        <dbReference type="PROSITE" id="PS01180"/>
    </source>
</evidence>
<keyword evidence="3" id="KW-0732">Signal</keyword>
<sequence>MRSLLLLLFVQHGLANVVNYQFHTDNDNEINECIERSMEMLMDETCLFFRQTSEQDASVTFIQSEHCSWQESNRTVHLNPNCISDDFCYEMIGRVLSIDKPRHHIARHLNLHYNCTEKCTIDCQHGGTVLDDCSCKCAYGFSGKQCEMLAKQASFTDSSCGVIDVHDDGVLSLSTFPEPREKTTFCQWLLESSDPWAMIEVSVERLGLDGEDVRPGARCNDFFTAFGEQEQVGPLPCDGSLNVTELRSKANWLLLELRSDPYSENSVTGPLLRYSIKRQQPGVRVYSEGMTSSSAALPALAVLALSVLRIF</sequence>
<dbReference type="OrthoDB" id="5808781at2759"/>
<evidence type="ECO:0000256" key="1">
    <source>
        <dbReference type="ARBA" id="ARBA00023157"/>
    </source>
</evidence>
<comment type="caution">
    <text evidence="2">Lacks conserved residue(s) required for the propagation of feature annotation.</text>
</comment>
<dbReference type="EMBL" id="JARK01001732">
    <property type="protein sequence ID" value="EYB80937.1"/>
    <property type="molecule type" value="Genomic_DNA"/>
</dbReference>
<dbReference type="AlphaFoldDB" id="A0A016RS43"/>
<dbReference type="PROSITE" id="PS01186">
    <property type="entry name" value="EGF_2"/>
    <property type="match status" value="1"/>
</dbReference>
<evidence type="ECO:0000256" key="2">
    <source>
        <dbReference type="PROSITE-ProRule" id="PRU00059"/>
    </source>
</evidence>
<dbReference type="InterPro" id="IPR000859">
    <property type="entry name" value="CUB_dom"/>
</dbReference>
<keyword evidence="6" id="KW-1185">Reference proteome</keyword>
<protein>
    <recommendedName>
        <fullName evidence="4">CUB domain-containing protein</fullName>
    </recommendedName>
</protein>
<evidence type="ECO:0000256" key="3">
    <source>
        <dbReference type="SAM" id="SignalP"/>
    </source>
</evidence>
<proteinExistence type="predicted"/>